<evidence type="ECO:0000256" key="6">
    <source>
        <dbReference type="HAMAP-Rule" id="MF_01974"/>
    </source>
</evidence>
<dbReference type="EC" id="3.4.11.18" evidence="6 7"/>
<comment type="function">
    <text evidence="1 6">Removes the N-terminal methionine from nascent proteins. The N-terminal methionine is often cleaved when the second residue in the primary sequence is small and uncharged (Met-Ala-, Cys, Gly, Pro, Ser, Thr, or Val). Requires deformylation of the N(alpha)-formylated initiator methionine before it can be hydrolyzed.</text>
</comment>
<comment type="cofactor">
    <cofactor evidence="6">
        <name>Co(2+)</name>
        <dbReference type="ChEBI" id="CHEBI:48828"/>
    </cofactor>
    <cofactor evidence="6">
        <name>Zn(2+)</name>
        <dbReference type="ChEBI" id="CHEBI:29105"/>
    </cofactor>
    <cofactor evidence="6">
        <name>Mn(2+)</name>
        <dbReference type="ChEBI" id="CHEBI:29035"/>
    </cofactor>
    <cofactor evidence="6">
        <name>Fe(2+)</name>
        <dbReference type="ChEBI" id="CHEBI:29033"/>
    </cofactor>
    <text evidence="6">Binds 2 divalent metal cations per subunit. Has a high-affinity and a low affinity metal-binding site. The true nature of the physiological cofactor is under debate. The enzyme is active with cobalt, zinc, manganese or divalent iron ions. Most likely, methionine aminopeptidases function as mononuclear Fe(2+)-metalloproteases under physiological conditions, and the catalytically relevant metal-binding site has been assigned to the histidine-containing high-affinity site.</text>
</comment>
<reference evidence="9 10" key="1">
    <citation type="submission" date="2019-07" db="EMBL/GenBank/DDBJ databases">
        <title>Whole genome shotgun sequence of Deinococcus cellulosilyticus NBRC 106333.</title>
        <authorList>
            <person name="Hosoyama A."/>
            <person name="Uohara A."/>
            <person name="Ohji S."/>
            <person name="Ichikawa N."/>
        </authorList>
    </citation>
    <scope>NUCLEOTIDE SEQUENCE [LARGE SCALE GENOMIC DNA]</scope>
    <source>
        <strain evidence="9 10">NBRC 106333</strain>
    </source>
</reference>
<feature type="binding site" evidence="6">
    <location>
        <position position="104"/>
    </location>
    <ligand>
        <name>a divalent metal cation</name>
        <dbReference type="ChEBI" id="CHEBI:60240"/>
        <label>1</label>
    </ligand>
</feature>
<keyword evidence="4 6" id="KW-0479">Metal-binding</keyword>
<proteinExistence type="inferred from homology"/>
<dbReference type="GO" id="GO:0070006">
    <property type="term" value="F:metalloaminopeptidase activity"/>
    <property type="evidence" value="ECO:0007669"/>
    <property type="project" value="UniProtKB-UniRule"/>
</dbReference>
<dbReference type="Pfam" id="PF00557">
    <property type="entry name" value="Peptidase_M24"/>
    <property type="match status" value="1"/>
</dbReference>
<keyword evidence="10" id="KW-1185">Reference proteome</keyword>
<evidence type="ECO:0000256" key="4">
    <source>
        <dbReference type="ARBA" id="ARBA00022723"/>
    </source>
</evidence>
<name>A0A511N7Y0_DEIC1</name>
<dbReference type="Gene3D" id="3.90.230.10">
    <property type="entry name" value="Creatinase/methionine aminopeptidase superfamily"/>
    <property type="match status" value="1"/>
</dbReference>
<feature type="binding site" evidence="6">
    <location>
        <position position="93"/>
    </location>
    <ligand>
        <name>a divalent metal cation</name>
        <dbReference type="ChEBI" id="CHEBI:60240"/>
        <label>1</label>
    </ligand>
</feature>
<dbReference type="InterPro" id="IPR000994">
    <property type="entry name" value="Pept_M24"/>
</dbReference>
<gene>
    <name evidence="6" type="primary">map</name>
    <name evidence="9" type="ORF">DC3_45780</name>
</gene>
<evidence type="ECO:0000256" key="5">
    <source>
        <dbReference type="ARBA" id="ARBA00022801"/>
    </source>
</evidence>
<dbReference type="EMBL" id="BJXB01000026">
    <property type="protein sequence ID" value="GEM48943.1"/>
    <property type="molecule type" value="Genomic_DNA"/>
</dbReference>
<feature type="binding site" evidence="6">
    <location>
        <position position="200"/>
    </location>
    <ligand>
        <name>a divalent metal cation</name>
        <dbReference type="ChEBI" id="CHEBI:60240"/>
        <label>2</label>
        <note>catalytic</note>
    </ligand>
</feature>
<comment type="catalytic activity">
    <reaction evidence="6 7">
        <text>Release of N-terminal amino acids, preferentially methionine, from peptides and arylamides.</text>
        <dbReference type="EC" id="3.4.11.18"/>
    </reaction>
</comment>
<feature type="binding site" evidence="6">
    <location>
        <position position="167"/>
    </location>
    <ligand>
        <name>a divalent metal cation</name>
        <dbReference type="ChEBI" id="CHEBI:60240"/>
        <label>2</label>
        <note>catalytic</note>
    </ligand>
</feature>
<feature type="domain" description="Peptidase M24" evidence="8">
    <location>
        <begin position="11"/>
        <end position="238"/>
    </location>
</feature>
<dbReference type="AlphaFoldDB" id="A0A511N7Y0"/>
<dbReference type="RefSeq" id="WP_146888586.1">
    <property type="nucleotide sequence ID" value="NZ_BJXB01000026.1"/>
</dbReference>
<sequence>MSIDSEHDLQGMQHAGKVVAEALRVMKEAIEPGVTPAELNELCGQVFQKYGAISAPRQVYGAPVHAFISVNEDVVHGLPTTRPLQAGDVVKLDVTPIVDGYIADAAITVAVPPASPQALKLIACAEAAFQAAMKVATAGKPIHVIGQAIEREVTARGFTVLRELSGHSVGRTIHEEPSVLNYYHPRDRYPLHEGLVLAIEPLISAGKRGRVKTLRDGWTLSTTDGSLSAHYEHTVVITRGQPMVLTA</sequence>
<protein>
    <recommendedName>
        <fullName evidence="6 7">Methionine aminopeptidase</fullName>
        <shortName evidence="6">MAP</shortName>
        <shortName evidence="6">MetAP</shortName>
        <ecNumber evidence="6 7">3.4.11.18</ecNumber>
    </recommendedName>
    <alternativeName>
        <fullName evidence="6">Peptidase M</fullName>
    </alternativeName>
</protein>
<dbReference type="GO" id="GO:0046872">
    <property type="term" value="F:metal ion binding"/>
    <property type="evidence" value="ECO:0007669"/>
    <property type="project" value="UniProtKB-UniRule"/>
</dbReference>
<dbReference type="PRINTS" id="PR00599">
    <property type="entry name" value="MAPEPTIDASE"/>
</dbReference>
<feature type="binding site" evidence="6">
    <location>
        <position position="174"/>
    </location>
    <ligand>
        <name>substrate</name>
    </ligand>
</feature>
<comment type="caution">
    <text evidence="9">The sequence shown here is derived from an EMBL/GenBank/DDBJ whole genome shotgun (WGS) entry which is preliminary data.</text>
</comment>
<dbReference type="GO" id="GO:0004239">
    <property type="term" value="F:initiator methionyl aminopeptidase activity"/>
    <property type="evidence" value="ECO:0007669"/>
    <property type="project" value="UniProtKB-UniRule"/>
</dbReference>
<evidence type="ECO:0000313" key="9">
    <source>
        <dbReference type="EMBL" id="GEM48943.1"/>
    </source>
</evidence>
<dbReference type="NCBIfam" id="TIGR00500">
    <property type="entry name" value="met_pdase_I"/>
    <property type="match status" value="1"/>
</dbReference>
<comment type="subunit">
    <text evidence="6">Monomer.</text>
</comment>
<dbReference type="OrthoDB" id="9802055at2"/>
<dbReference type="InterPro" id="IPR002467">
    <property type="entry name" value="Pept_M24A_MAP1"/>
</dbReference>
<organism evidence="9 10">
    <name type="scientific">Deinococcus cellulosilyticus (strain DSM 18568 / NBRC 106333 / KACC 11606 / 5516J-15)</name>
    <dbReference type="NCBI Taxonomy" id="1223518"/>
    <lineage>
        <taxon>Bacteria</taxon>
        <taxon>Thermotogati</taxon>
        <taxon>Deinococcota</taxon>
        <taxon>Deinococci</taxon>
        <taxon>Deinococcales</taxon>
        <taxon>Deinococcaceae</taxon>
        <taxon>Deinococcus</taxon>
    </lineage>
</organism>
<dbReference type="Proteomes" id="UP000321306">
    <property type="component" value="Unassembled WGS sequence"/>
</dbReference>
<feature type="binding site" evidence="6">
    <location>
        <position position="104"/>
    </location>
    <ligand>
        <name>a divalent metal cation</name>
        <dbReference type="ChEBI" id="CHEBI:60240"/>
        <label>2</label>
        <note>catalytic</note>
    </ligand>
</feature>
<keyword evidence="5 6" id="KW-0378">Hydrolase</keyword>
<dbReference type="InterPro" id="IPR001714">
    <property type="entry name" value="Pept_M24_MAP"/>
</dbReference>
<dbReference type="PANTHER" id="PTHR43330">
    <property type="entry name" value="METHIONINE AMINOPEPTIDASE"/>
    <property type="match status" value="1"/>
</dbReference>
<keyword evidence="3 6" id="KW-0645">Protease</keyword>
<accession>A0A511N7Y0</accession>
<evidence type="ECO:0000256" key="1">
    <source>
        <dbReference type="ARBA" id="ARBA00002521"/>
    </source>
</evidence>
<dbReference type="HAMAP" id="MF_01974">
    <property type="entry name" value="MetAP_1"/>
    <property type="match status" value="1"/>
</dbReference>
<evidence type="ECO:0000256" key="2">
    <source>
        <dbReference type="ARBA" id="ARBA00022438"/>
    </source>
</evidence>
<dbReference type="InterPro" id="IPR036005">
    <property type="entry name" value="Creatinase/aminopeptidase-like"/>
</dbReference>
<dbReference type="SUPFAM" id="SSF55920">
    <property type="entry name" value="Creatinase/aminopeptidase"/>
    <property type="match status" value="1"/>
</dbReference>
<dbReference type="CDD" id="cd01086">
    <property type="entry name" value="MetAP1"/>
    <property type="match status" value="1"/>
</dbReference>
<comment type="similarity">
    <text evidence="6">Belongs to the peptidase M24A family. Methionine aminopeptidase type 1 subfamily.</text>
</comment>
<evidence type="ECO:0000313" key="10">
    <source>
        <dbReference type="Proteomes" id="UP000321306"/>
    </source>
</evidence>
<dbReference type="GO" id="GO:0006508">
    <property type="term" value="P:proteolysis"/>
    <property type="evidence" value="ECO:0007669"/>
    <property type="project" value="UniProtKB-KW"/>
</dbReference>
<feature type="binding site" evidence="6">
    <location>
        <position position="232"/>
    </location>
    <ligand>
        <name>a divalent metal cation</name>
        <dbReference type="ChEBI" id="CHEBI:60240"/>
        <label>1</label>
    </ligand>
</feature>
<feature type="binding site" evidence="6">
    <location>
        <position position="232"/>
    </location>
    <ligand>
        <name>a divalent metal cation</name>
        <dbReference type="ChEBI" id="CHEBI:60240"/>
        <label>2</label>
        <note>catalytic</note>
    </ligand>
</feature>
<evidence type="ECO:0000256" key="7">
    <source>
        <dbReference type="RuleBase" id="RU003653"/>
    </source>
</evidence>
<keyword evidence="2 6" id="KW-0031">Aminopeptidase</keyword>
<dbReference type="PANTHER" id="PTHR43330:SF13">
    <property type="entry name" value="METHIONINE AMINOPEPTIDASE 2"/>
    <property type="match status" value="1"/>
</dbReference>
<evidence type="ECO:0000259" key="8">
    <source>
        <dbReference type="Pfam" id="PF00557"/>
    </source>
</evidence>
<feature type="binding site" evidence="6">
    <location>
        <position position="76"/>
    </location>
    <ligand>
        <name>substrate</name>
    </ligand>
</feature>
<evidence type="ECO:0000256" key="3">
    <source>
        <dbReference type="ARBA" id="ARBA00022670"/>
    </source>
</evidence>